<accession>W7XHJ4</accession>
<sequence>MKINAVFKYLKILIFLFNNLKTKPNIKQSKSTVSGKHTDHKDQQNHKGFKFGYLEKKQSIDLLVKLKEFPDAYTGNLKQLGILKLKKLNKDRI</sequence>
<evidence type="ECO:0000313" key="1">
    <source>
        <dbReference type="EMBL" id="EWS76753.1"/>
    </source>
</evidence>
<dbReference type="RefSeq" id="XP_012650715.1">
    <property type="nucleotide sequence ID" value="XM_012795261.1"/>
</dbReference>
<name>W7XHJ4_TETTS</name>
<evidence type="ECO:0000313" key="2">
    <source>
        <dbReference type="Proteomes" id="UP000009168"/>
    </source>
</evidence>
<organism evidence="1 2">
    <name type="scientific">Tetrahymena thermophila (strain SB210)</name>
    <dbReference type="NCBI Taxonomy" id="312017"/>
    <lineage>
        <taxon>Eukaryota</taxon>
        <taxon>Sar</taxon>
        <taxon>Alveolata</taxon>
        <taxon>Ciliophora</taxon>
        <taxon>Intramacronucleata</taxon>
        <taxon>Oligohymenophorea</taxon>
        <taxon>Hymenostomatida</taxon>
        <taxon>Tetrahymenina</taxon>
        <taxon>Tetrahymenidae</taxon>
        <taxon>Tetrahymena</taxon>
    </lineage>
</organism>
<protein>
    <submittedName>
        <fullName evidence="1">Uncharacterized protein</fullName>
    </submittedName>
</protein>
<dbReference type="KEGG" id="tet:TTHERM_001013367"/>
<dbReference type="Proteomes" id="UP000009168">
    <property type="component" value="Unassembled WGS sequence"/>
</dbReference>
<dbReference type="GeneID" id="24441404"/>
<dbReference type="InParanoid" id="W7XHJ4"/>
<dbReference type="EMBL" id="GG662865">
    <property type="protein sequence ID" value="EWS76753.1"/>
    <property type="molecule type" value="Genomic_DNA"/>
</dbReference>
<keyword evidence="2" id="KW-1185">Reference proteome</keyword>
<reference evidence="2" key="1">
    <citation type="journal article" date="2006" name="PLoS Biol.">
        <title>Macronuclear genome sequence of the ciliate Tetrahymena thermophila, a model eukaryote.</title>
        <authorList>
            <person name="Eisen J.A."/>
            <person name="Coyne R.S."/>
            <person name="Wu M."/>
            <person name="Wu D."/>
            <person name="Thiagarajan M."/>
            <person name="Wortman J.R."/>
            <person name="Badger J.H."/>
            <person name="Ren Q."/>
            <person name="Amedeo P."/>
            <person name="Jones K.M."/>
            <person name="Tallon L.J."/>
            <person name="Delcher A.L."/>
            <person name="Salzberg S.L."/>
            <person name="Silva J.C."/>
            <person name="Haas B.J."/>
            <person name="Majoros W.H."/>
            <person name="Farzad M."/>
            <person name="Carlton J.M."/>
            <person name="Smith R.K. Jr."/>
            <person name="Garg J."/>
            <person name="Pearlman R.E."/>
            <person name="Karrer K.M."/>
            <person name="Sun L."/>
            <person name="Manning G."/>
            <person name="Elde N.C."/>
            <person name="Turkewitz A.P."/>
            <person name="Asai D.J."/>
            <person name="Wilkes D.E."/>
            <person name="Wang Y."/>
            <person name="Cai H."/>
            <person name="Collins K."/>
            <person name="Stewart B.A."/>
            <person name="Lee S.R."/>
            <person name="Wilamowska K."/>
            <person name="Weinberg Z."/>
            <person name="Ruzzo W.L."/>
            <person name="Wloga D."/>
            <person name="Gaertig J."/>
            <person name="Frankel J."/>
            <person name="Tsao C.-C."/>
            <person name="Gorovsky M.A."/>
            <person name="Keeling P.J."/>
            <person name="Waller R.F."/>
            <person name="Patron N.J."/>
            <person name="Cherry J.M."/>
            <person name="Stover N.A."/>
            <person name="Krieger C.J."/>
            <person name="del Toro C."/>
            <person name="Ryder H.F."/>
            <person name="Williamson S.C."/>
            <person name="Barbeau R.A."/>
            <person name="Hamilton E.P."/>
            <person name="Orias E."/>
        </authorList>
    </citation>
    <scope>NUCLEOTIDE SEQUENCE [LARGE SCALE GENOMIC DNA]</scope>
    <source>
        <strain evidence="2">SB210</strain>
    </source>
</reference>
<proteinExistence type="predicted"/>
<gene>
    <name evidence="1" type="ORF">TTHERM_001013367</name>
</gene>
<dbReference type="AlphaFoldDB" id="W7XHJ4"/>